<protein>
    <recommendedName>
        <fullName evidence="4">Long-chain fatty acid transport protein</fullName>
    </recommendedName>
</protein>
<organism evidence="2 3">
    <name type="scientific">Spirosoma soli</name>
    <dbReference type="NCBI Taxonomy" id="1770529"/>
    <lineage>
        <taxon>Bacteria</taxon>
        <taxon>Pseudomonadati</taxon>
        <taxon>Bacteroidota</taxon>
        <taxon>Cytophagia</taxon>
        <taxon>Cytophagales</taxon>
        <taxon>Cytophagaceae</taxon>
        <taxon>Spirosoma</taxon>
    </lineage>
</organism>
<reference evidence="3" key="1">
    <citation type="journal article" date="2019" name="Int. J. Syst. Evol. Microbiol.">
        <title>The Global Catalogue of Microorganisms (GCM) 10K type strain sequencing project: providing services to taxonomists for standard genome sequencing and annotation.</title>
        <authorList>
            <consortium name="The Broad Institute Genomics Platform"/>
            <consortium name="The Broad Institute Genome Sequencing Center for Infectious Disease"/>
            <person name="Wu L."/>
            <person name="Ma J."/>
        </authorList>
    </citation>
    <scope>NUCLEOTIDE SEQUENCE [LARGE SCALE GENOMIC DNA]</scope>
    <source>
        <strain evidence="3">KCTC 42805</strain>
    </source>
</reference>
<comment type="caution">
    <text evidence="2">The sequence shown here is derived from an EMBL/GenBank/DDBJ whole genome shotgun (WGS) entry which is preliminary data.</text>
</comment>
<dbReference type="Gene3D" id="2.40.160.60">
    <property type="entry name" value="Outer membrane protein transport protein (OMPP1/FadL/TodX)"/>
    <property type="match status" value="1"/>
</dbReference>
<feature type="signal peptide" evidence="1">
    <location>
        <begin position="1"/>
        <end position="28"/>
    </location>
</feature>
<keyword evidence="1" id="KW-0732">Signal</keyword>
<keyword evidence="3" id="KW-1185">Reference proteome</keyword>
<name>A0ABW5M8E5_9BACT</name>
<proteinExistence type="predicted"/>
<evidence type="ECO:0000313" key="2">
    <source>
        <dbReference type="EMBL" id="MFD2572761.1"/>
    </source>
</evidence>
<evidence type="ECO:0008006" key="4">
    <source>
        <dbReference type="Google" id="ProtNLM"/>
    </source>
</evidence>
<feature type="chain" id="PRO_5047187806" description="Long-chain fatty acid transport protein" evidence="1">
    <location>
        <begin position="29"/>
        <end position="438"/>
    </location>
</feature>
<dbReference type="EMBL" id="JBHULN010000012">
    <property type="protein sequence ID" value="MFD2572761.1"/>
    <property type="molecule type" value="Genomic_DNA"/>
</dbReference>
<evidence type="ECO:0000313" key="3">
    <source>
        <dbReference type="Proteomes" id="UP001597469"/>
    </source>
</evidence>
<dbReference type="SUPFAM" id="SSF56935">
    <property type="entry name" value="Porins"/>
    <property type="match status" value="1"/>
</dbReference>
<accession>A0ABW5M8E5</accession>
<sequence length="438" mass="48500">MLRIYTRLRRTLTYSLLAVAATSPMVLAQGLGNSPYSALGIGELYSPGNVTNMGMGGLGISNANPFYLNMQNPALLAQRTRFTIFEVGLLGQTKSLSQNLNGGLQSQRDFGGNLGYLALAVPANSRWNMSLSLRPYTYVDYNTRQYRTVPGTIYEAEYNYTGRGGLNKATFAHGVRITKNIYLGVEAAFVFGNITNTSDSRVLINDSDLGIQDTRVSRLNRVNYSDIVWKLGAAWRPKLSENWNLNLGATYDPQTRINGRESDIYQQTNLTGTAISATDTLRTEENGRATLPQQMHFGISLEKKNTFLVGVDVGIQQWAKYRTVTNQPGNLSDGITVATGLEYTPKPNSTRYRDLITYRAGFQYNRLPYTVEGKQINDVNGSLGISLPVGAYFVNHVTLSVVGGQRGVLTGTQIREQYVRIGLGFSLNDLWFRKQVVD</sequence>
<dbReference type="RefSeq" id="WP_381525351.1">
    <property type="nucleotide sequence ID" value="NZ_JBHULN010000012.1"/>
</dbReference>
<evidence type="ECO:0000256" key="1">
    <source>
        <dbReference type="SAM" id="SignalP"/>
    </source>
</evidence>
<dbReference type="Proteomes" id="UP001597469">
    <property type="component" value="Unassembled WGS sequence"/>
</dbReference>
<gene>
    <name evidence="2" type="ORF">ACFSUS_19125</name>
</gene>